<dbReference type="InterPro" id="IPR016667">
    <property type="entry name" value="Caps_polysacc_synth_CpsB/CapC"/>
</dbReference>
<dbReference type="AlphaFoldDB" id="A0A2W2BSX4"/>
<evidence type="ECO:0000256" key="4">
    <source>
        <dbReference type="ARBA" id="ARBA00051722"/>
    </source>
</evidence>
<dbReference type="Gene3D" id="3.20.20.140">
    <property type="entry name" value="Metal-dependent hydrolases"/>
    <property type="match status" value="1"/>
</dbReference>
<dbReference type="GO" id="GO:0004725">
    <property type="term" value="F:protein tyrosine phosphatase activity"/>
    <property type="evidence" value="ECO:0007669"/>
    <property type="project" value="UniProtKB-EC"/>
</dbReference>
<accession>A0A2W2BSX4</accession>
<dbReference type="PIRSF" id="PIRSF016557">
    <property type="entry name" value="Caps_synth_CpsB"/>
    <property type="match status" value="1"/>
</dbReference>
<dbReference type="EC" id="3.1.3.48" evidence="2"/>
<evidence type="ECO:0000256" key="2">
    <source>
        <dbReference type="ARBA" id="ARBA00013064"/>
    </source>
</evidence>
<comment type="caution">
    <text evidence="5">The sequence shown here is derived from an EMBL/GenBank/DDBJ whole genome shotgun (WGS) entry which is preliminary data.</text>
</comment>
<dbReference type="Proteomes" id="UP000248795">
    <property type="component" value="Unassembled WGS sequence"/>
</dbReference>
<dbReference type="InterPro" id="IPR016195">
    <property type="entry name" value="Pol/histidinol_Pase-like"/>
</dbReference>
<comment type="catalytic activity">
    <reaction evidence="4">
        <text>O-phospho-L-tyrosyl-[protein] + H2O = L-tyrosyl-[protein] + phosphate</text>
        <dbReference type="Rhea" id="RHEA:10684"/>
        <dbReference type="Rhea" id="RHEA-COMP:10136"/>
        <dbReference type="Rhea" id="RHEA-COMP:20101"/>
        <dbReference type="ChEBI" id="CHEBI:15377"/>
        <dbReference type="ChEBI" id="CHEBI:43474"/>
        <dbReference type="ChEBI" id="CHEBI:46858"/>
        <dbReference type="ChEBI" id="CHEBI:61978"/>
        <dbReference type="EC" id="3.1.3.48"/>
    </reaction>
</comment>
<evidence type="ECO:0000256" key="1">
    <source>
        <dbReference type="ARBA" id="ARBA00005750"/>
    </source>
</evidence>
<dbReference type="PANTHER" id="PTHR39181:SF1">
    <property type="entry name" value="TYROSINE-PROTEIN PHOSPHATASE YWQE"/>
    <property type="match status" value="1"/>
</dbReference>
<protein>
    <recommendedName>
        <fullName evidence="2">protein-tyrosine-phosphatase</fullName>
        <ecNumber evidence="2">3.1.3.48</ecNumber>
    </recommendedName>
</protein>
<dbReference type="RefSeq" id="WP_111196105.1">
    <property type="nucleotide sequence ID" value="NZ_QKVK01000001.1"/>
</dbReference>
<gene>
    <name evidence="5" type="ORF">DK847_02985</name>
</gene>
<proteinExistence type="inferred from homology"/>
<keyword evidence="3" id="KW-0378">Hydrolase</keyword>
<dbReference type="Pfam" id="PF19567">
    <property type="entry name" value="CpsB_CapC"/>
    <property type="match status" value="1"/>
</dbReference>
<dbReference type="EMBL" id="QKVK01000001">
    <property type="protein sequence ID" value="PZF78777.1"/>
    <property type="molecule type" value="Genomic_DNA"/>
</dbReference>
<keyword evidence="6" id="KW-1185">Reference proteome</keyword>
<evidence type="ECO:0000256" key="3">
    <source>
        <dbReference type="ARBA" id="ARBA00022801"/>
    </source>
</evidence>
<organism evidence="5 6">
    <name type="scientific">Aestuariivirga litoralis</name>
    <dbReference type="NCBI Taxonomy" id="2650924"/>
    <lineage>
        <taxon>Bacteria</taxon>
        <taxon>Pseudomonadati</taxon>
        <taxon>Pseudomonadota</taxon>
        <taxon>Alphaproteobacteria</taxon>
        <taxon>Hyphomicrobiales</taxon>
        <taxon>Aestuariivirgaceae</taxon>
        <taxon>Aestuariivirga</taxon>
    </lineage>
</organism>
<dbReference type="SUPFAM" id="SSF89550">
    <property type="entry name" value="PHP domain-like"/>
    <property type="match status" value="1"/>
</dbReference>
<evidence type="ECO:0000313" key="5">
    <source>
        <dbReference type="EMBL" id="PZF78777.1"/>
    </source>
</evidence>
<dbReference type="GO" id="GO:0030145">
    <property type="term" value="F:manganese ion binding"/>
    <property type="evidence" value="ECO:0007669"/>
    <property type="project" value="InterPro"/>
</dbReference>
<comment type="similarity">
    <text evidence="1">Belongs to the metallo-dependent hydrolases superfamily. CpsB/CapC family.</text>
</comment>
<evidence type="ECO:0000313" key="6">
    <source>
        <dbReference type="Proteomes" id="UP000248795"/>
    </source>
</evidence>
<sequence length="249" mass="27415">MIDLHSHILHETDDGATSLEVALDMARWAADDGVEVMACTPHFLPGVYDPDPQQVVRRVAELNDHLLDAGIELALVTGCEAHVRPDLVRRLANGQVLTLHFGKYVLIEMPPSTLPPNMDRLFFDLLAAGYKPIMAHVERYRWADRAMPFIQNLALSGVLMQVTAGSFFGDYGRSAADLSAKLLDMDLVHLVASDAHDVTRRPPGLSKAWAYVQGARGTAEANMIFKRRPEVILLGEAADVETHESAEVL</sequence>
<dbReference type="PANTHER" id="PTHR39181">
    <property type="entry name" value="TYROSINE-PROTEIN PHOSPHATASE YWQE"/>
    <property type="match status" value="1"/>
</dbReference>
<reference evidence="6" key="1">
    <citation type="submission" date="2018-06" db="EMBL/GenBank/DDBJ databases">
        <title>Aestuariibacter litoralis strain KCTC 52945T.</title>
        <authorList>
            <person name="Li X."/>
            <person name="Salam N."/>
            <person name="Li J.-L."/>
            <person name="Chen Y.-M."/>
            <person name="Yang Z.-W."/>
            <person name="Zhang L.-Y."/>
            <person name="Han M.-X."/>
            <person name="Xiao M."/>
            <person name="Li W.-J."/>
        </authorList>
    </citation>
    <scope>NUCLEOTIDE SEQUENCE [LARGE SCALE GENOMIC DNA]</scope>
    <source>
        <strain evidence="6">KCTC 52945</strain>
    </source>
</reference>
<name>A0A2W2BSX4_9HYPH</name>